<dbReference type="SUPFAM" id="SSF51735">
    <property type="entry name" value="NAD(P)-binding Rossmann-fold domains"/>
    <property type="match status" value="1"/>
</dbReference>
<name>A0A167L2N3_CALVF</name>
<evidence type="ECO:0000256" key="1">
    <source>
        <dbReference type="ARBA" id="ARBA00022857"/>
    </source>
</evidence>
<dbReference type="Gene3D" id="3.40.50.720">
    <property type="entry name" value="NAD(P)-binding Rossmann-like Domain"/>
    <property type="match status" value="1"/>
</dbReference>
<evidence type="ECO:0000259" key="3">
    <source>
        <dbReference type="Pfam" id="PF01370"/>
    </source>
</evidence>
<keyword evidence="1" id="KW-0521">NADP</keyword>
<evidence type="ECO:0000313" key="4">
    <source>
        <dbReference type="EMBL" id="KZO95268.1"/>
    </source>
</evidence>
<protein>
    <submittedName>
        <fullName evidence="4">NAD(P)-binding protein</fullName>
    </submittedName>
</protein>
<dbReference type="PANTHER" id="PTHR43103:SF3">
    <property type="entry name" value="ADP-L-GLYCERO-D-MANNO-HEPTOSE-6-EPIMERASE"/>
    <property type="match status" value="1"/>
</dbReference>
<dbReference type="STRING" id="1330018.A0A167L2N3"/>
<dbReference type="PANTHER" id="PTHR43103">
    <property type="entry name" value="NUCLEOSIDE-DIPHOSPHATE-SUGAR EPIMERASE"/>
    <property type="match status" value="1"/>
</dbReference>
<sequence length="357" mass="39016">MSVPVLPKTLKTILVTGAGGFVGDRLVTYLLDHYPDVKLIVCDIRAPAERPRVTSIGADLADPEQAKALFAHGRIDGVERGLRVVRRFALHGIMSGGSEANFDFGYKVNIDSHRHLLEATRQHGAKYPNDPKILYVLTSSLAVYGGPLALPESHVNPDATPVTPESSYGIAKAIMEMFVFDYTRKGFIDGRSVRLPTVSVRAGAPSSAASSFISGLIREPLQGEESVCPITNDPKDPIIDTMRIWVGSPKAVVRNIVYTITVPAEKYPKHHRSINIPGITITTREILNALEKYGGPEAMKLVKYTFEPQTYAICRTWAGSYDNTLAFSLGYENPDEKNGFDGAVADFKEELLAAKKA</sequence>
<evidence type="ECO:0000256" key="2">
    <source>
        <dbReference type="ARBA" id="ARBA00023277"/>
    </source>
</evidence>
<keyword evidence="5" id="KW-1185">Reference proteome</keyword>
<dbReference type="OrthoDB" id="16464at2759"/>
<dbReference type="AlphaFoldDB" id="A0A167L2N3"/>
<organism evidence="4 5">
    <name type="scientific">Calocera viscosa (strain TUFC12733)</name>
    <dbReference type="NCBI Taxonomy" id="1330018"/>
    <lineage>
        <taxon>Eukaryota</taxon>
        <taxon>Fungi</taxon>
        <taxon>Dikarya</taxon>
        <taxon>Basidiomycota</taxon>
        <taxon>Agaricomycotina</taxon>
        <taxon>Dacrymycetes</taxon>
        <taxon>Dacrymycetales</taxon>
        <taxon>Dacrymycetaceae</taxon>
        <taxon>Calocera</taxon>
    </lineage>
</organism>
<dbReference type="Proteomes" id="UP000076738">
    <property type="component" value="Unassembled WGS sequence"/>
</dbReference>
<proteinExistence type="predicted"/>
<feature type="domain" description="NAD-dependent epimerase/dehydratase" evidence="3">
    <location>
        <begin position="13"/>
        <end position="227"/>
    </location>
</feature>
<keyword evidence="2" id="KW-0119">Carbohydrate metabolism</keyword>
<dbReference type="Gene3D" id="3.90.25.10">
    <property type="entry name" value="UDP-galactose 4-epimerase, domain 1"/>
    <property type="match status" value="1"/>
</dbReference>
<gene>
    <name evidence="4" type="ORF">CALVIDRAFT_555933</name>
</gene>
<evidence type="ECO:0000313" key="5">
    <source>
        <dbReference type="Proteomes" id="UP000076738"/>
    </source>
</evidence>
<dbReference type="EMBL" id="KV417290">
    <property type="protein sequence ID" value="KZO95268.1"/>
    <property type="molecule type" value="Genomic_DNA"/>
</dbReference>
<reference evidence="4 5" key="1">
    <citation type="journal article" date="2016" name="Mol. Biol. Evol.">
        <title>Comparative Genomics of Early-Diverging Mushroom-Forming Fungi Provides Insights into the Origins of Lignocellulose Decay Capabilities.</title>
        <authorList>
            <person name="Nagy L.G."/>
            <person name="Riley R."/>
            <person name="Tritt A."/>
            <person name="Adam C."/>
            <person name="Daum C."/>
            <person name="Floudas D."/>
            <person name="Sun H."/>
            <person name="Yadav J.S."/>
            <person name="Pangilinan J."/>
            <person name="Larsson K.H."/>
            <person name="Matsuura K."/>
            <person name="Barry K."/>
            <person name="Labutti K."/>
            <person name="Kuo R."/>
            <person name="Ohm R.A."/>
            <person name="Bhattacharya S.S."/>
            <person name="Shirouzu T."/>
            <person name="Yoshinaga Y."/>
            <person name="Martin F.M."/>
            <person name="Grigoriev I.V."/>
            <person name="Hibbett D.S."/>
        </authorList>
    </citation>
    <scope>NUCLEOTIDE SEQUENCE [LARGE SCALE GENOMIC DNA]</scope>
    <source>
        <strain evidence="4 5">TUFC12733</strain>
    </source>
</reference>
<dbReference type="InterPro" id="IPR001509">
    <property type="entry name" value="Epimerase_deHydtase"/>
</dbReference>
<accession>A0A167L2N3</accession>
<dbReference type="InterPro" id="IPR036291">
    <property type="entry name" value="NAD(P)-bd_dom_sf"/>
</dbReference>
<dbReference type="Pfam" id="PF01370">
    <property type="entry name" value="Epimerase"/>
    <property type="match status" value="1"/>
</dbReference>